<protein>
    <submittedName>
        <fullName evidence="1">6519_t:CDS:1</fullName>
    </submittedName>
</protein>
<dbReference type="AlphaFoldDB" id="A0A9N9JHE8"/>
<name>A0A9N9JHE8_9GLOM</name>
<feature type="non-terminal residue" evidence="1">
    <location>
        <position position="1"/>
    </location>
</feature>
<proteinExistence type="predicted"/>
<keyword evidence="2" id="KW-1185">Reference proteome</keyword>
<accession>A0A9N9JHE8</accession>
<comment type="caution">
    <text evidence="1">The sequence shown here is derived from an EMBL/GenBank/DDBJ whole genome shotgun (WGS) entry which is preliminary data.</text>
</comment>
<dbReference type="Proteomes" id="UP000789342">
    <property type="component" value="Unassembled WGS sequence"/>
</dbReference>
<sequence length="61" mass="7090">PKGGNTSIEFITSPEWYNKNRDALKNKRILYVEQLLNTNLTRMLTWQQLKGTIGRQGQTPK</sequence>
<organism evidence="1 2">
    <name type="scientific">Acaulospora morrowiae</name>
    <dbReference type="NCBI Taxonomy" id="94023"/>
    <lineage>
        <taxon>Eukaryota</taxon>
        <taxon>Fungi</taxon>
        <taxon>Fungi incertae sedis</taxon>
        <taxon>Mucoromycota</taxon>
        <taxon>Glomeromycotina</taxon>
        <taxon>Glomeromycetes</taxon>
        <taxon>Diversisporales</taxon>
        <taxon>Acaulosporaceae</taxon>
        <taxon>Acaulospora</taxon>
    </lineage>
</organism>
<feature type="non-terminal residue" evidence="1">
    <location>
        <position position="61"/>
    </location>
</feature>
<reference evidence="1" key="1">
    <citation type="submission" date="2021-06" db="EMBL/GenBank/DDBJ databases">
        <authorList>
            <person name="Kallberg Y."/>
            <person name="Tangrot J."/>
            <person name="Rosling A."/>
        </authorList>
    </citation>
    <scope>NUCLEOTIDE SEQUENCE</scope>
    <source>
        <strain evidence="1">CL551</strain>
    </source>
</reference>
<dbReference type="EMBL" id="CAJVPV010051406">
    <property type="protein sequence ID" value="CAG8779285.1"/>
    <property type="molecule type" value="Genomic_DNA"/>
</dbReference>
<gene>
    <name evidence="1" type="ORF">AMORRO_LOCUS17187</name>
</gene>
<evidence type="ECO:0000313" key="1">
    <source>
        <dbReference type="EMBL" id="CAG8779285.1"/>
    </source>
</evidence>
<evidence type="ECO:0000313" key="2">
    <source>
        <dbReference type="Proteomes" id="UP000789342"/>
    </source>
</evidence>